<dbReference type="InterPro" id="IPR002347">
    <property type="entry name" value="SDR_fam"/>
</dbReference>
<dbReference type="FunFam" id="3.40.50.720:FF:000084">
    <property type="entry name" value="Short-chain dehydrogenase reductase"/>
    <property type="match status" value="1"/>
</dbReference>
<evidence type="ECO:0000256" key="2">
    <source>
        <dbReference type="ARBA" id="ARBA00023002"/>
    </source>
</evidence>
<reference evidence="4" key="1">
    <citation type="journal article" date="2014" name="Nat. Commun.">
        <title>Genome sequence of mungbean and insights into evolution within Vigna species.</title>
        <authorList>
            <person name="Kang Y.J."/>
            <person name="Kim S.K."/>
            <person name="Kim M.Y."/>
            <person name="Lestari P."/>
            <person name="Kim K.H."/>
            <person name="Ha B.K."/>
            <person name="Jun T.H."/>
            <person name="Hwang W.J."/>
            <person name="Lee T."/>
            <person name="Lee J."/>
            <person name="Shim S."/>
            <person name="Yoon M.Y."/>
            <person name="Jang Y.E."/>
            <person name="Han K.S."/>
            <person name="Taeprayoon P."/>
            <person name="Yoon N."/>
            <person name="Somta P."/>
            <person name="Tanya P."/>
            <person name="Kim K.S."/>
            <person name="Gwag J.G."/>
            <person name="Moon J.K."/>
            <person name="Lee Y.H."/>
            <person name="Park B.S."/>
            <person name="Bombarely A."/>
            <person name="Doyle J.J."/>
            <person name="Jackson S.A."/>
            <person name="Schafleitner R."/>
            <person name="Srinives P."/>
            <person name="Varshney R.K."/>
            <person name="Lee S.H."/>
        </authorList>
    </citation>
    <scope>NUCLEOTIDE SEQUENCE [LARGE SCALE GENOMIC DNA]</scope>
    <source>
        <strain evidence="4">cv. VC1973A</strain>
    </source>
</reference>
<proteinExistence type="inferred from homology"/>
<accession>A0A1S3TBQ4</accession>
<dbReference type="InterPro" id="IPR045000">
    <property type="entry name" value="TR"/>
</dbReference>
<sequence length="310" mass="33875">MVLSSLQFKLTERSCDYKYRKRIQIHPANSSYYIISFIEERKNMGETNSGSKSSKWSLEGMTALVTGGSKGIGYAIVEELAQLGATVHTCSRNEAELNESLKEWTTKGYRVTGSVCDVASRIDREELIARVSSQFNGKLNILVNNVGASILKQTLDFTAEDFAFLINTNLESCFHLSQLAHPLLKASEAASIIFISSASSLIATNLVSVIYSATKVAMNQVTKNLACEWAKDNIRTNCVAPGPIRTPLGDKYFKEERIRNAVISQTPLGRIGEAEEVSSLVAFLCSPAASYITGQIICVDGGYAVKGFQI</sequence>
<evidence type="ECO:0000256" key="1">
    <source>
        <dbReference type="ARBA" id="ARBA00022857"/>
    </source>
</evidence>
<comment type="similarity">
    <text evidence="3">Belongs to the short-chain dehydrogenases/reductases (SDR) family. SDR65C subfamily.</text>
</comment>
<name>A0A1S3TBQ4_VIGRR</name>
<reference evidence="5" key="2">
    <citation type="submission" date="2025-08" db="UniProtKB">
        <authorList>
            <consortium name="RefSeq"/>
        </authorList>
    </citation>
    <scope>IDENTIFICATION</scope>
    <source>
        <tissue evidence="5">Leaf</tissue>
    </source>
</reference>
<evidence type="ECO:0000256" key="3">
    <source>
        <dbReference type="ARBA" id="ARBA00025714"/>
    </source>
</evidence>
<dbReference type="PRINTS" id="PR00081">
    <property type="entry name" value="GDHRDH"/>
</dbReference>
<evidence type="ECO:0000313" key="5">
    <source>
        <dbReference type="RefSeq" id="XP_014491192.1"/>
    </source>
</evidence>
<dbReference type="InterPro" id="IPR036291">
    <property type="entry name" value="NAD(P)-bd_dom_sf"/>
</dbReference>
<dbReference type="STRING" id="3916.A0A1S3TBQ4"/>
<dbReference type="KEGG" id="vra:106753839"/>
<dbReference type="GO" id="GO:0016491">
    <property type="term" value="F:oxidoreductase activity"/>
    <property type="evidence" value="ECO:0007669"/>
    <property type="project" value="UniProtKB-KW"/>
</dbReference>
<dbReference type="SUPFAM" id="SSF51735">
    <property type="entry name" value="NAD(P)-binding Rossmann-fold domains"/>
    <property type="match status" value="1"/>
</dbReference>
<dbReference type="PANTHER" id="PTHR42898:SF79">
    <property type="entry name" value="NAD(P)-BINDING ROSSMANN-FOLD PROTEIN"/>
    <property type="match status" value="1"/>
</dbReference>
<gene>
    <name evidence="5" type="primary">LOC106753839</name>
</gene>
<dbReference type="PRINTS" id="PR00080">
    <property type="entry name" value="SDRFAMILY"/>
</dbReference>
<keyword evidence="4" id="KW-1185">Reference proteome</keyword>
<dbReference type="GeneID" id="106753839"/>
<dbReference type="OrthoDB" id="417891at2759"/>
<dbReference type="InterPro" id="IPR020904">
    <property type="entry name" value="Sc_DH/Rdtase_CS"/>
</dbReference>
<protein>
    <submittedName>
        <fullName evidence="5">Tropinone reductase-like</fullName>
    </submittedName>
</protein>
<keyword evidence="1" id="KW-0521">NADP</keyword>
<dbReference type="Proteomes" id="UP000087766">
    <property type="component" value="Chromosome 2"/>
</dbReference>
<dbReference type="Pfam" id="PF13561">
    <property type="entry name" value="adh_short_C2"/>
    <property type="match status" value="1"/>
</dbReference>
<dbReference type="AlphaFoldDB" id="A0A1S3TBQ4"/>
<organism evidence="4 5">
    <name type="scientific">Vigna radiata var. radiata</name>
    <name type="common">Mung bean</name>
    <name type="synonym">Phaseolus aureus</name>
    <dbReference type="NCBI Taxonomy" id="3916"/>
    <lineage>
        <taxon>Eukaryota</taxon>
        <taxon>Viridiplantae</taxon>
        <taxon>Streptophyta</taxon>
        <taxon>Embryophyta</taxon>
        <taxon>Tracheophyta</taxon>
        <taxon>Spermatophyta</taxon>
        <taxon>Magnoliopsida</taxon>
        <taxon>eudicotyledons</taxon>
        <taxon>Gunneridae</taxon>
        <taxon>Pentapetalae</taxon>
        <taxon>rosids</taxon>
        <taxon>fabids</taxon>
        <taxon>Fabales</taxon>
        <taxon>Fabaceae</taxon>
        <taxon>Papilionoideae</taxon>
        <taxon>50 kb inversion clade</taxon>
        <taxon>NPAAA clade</taxon>
        <taxon>indigoferoid/millettioid clade</taxon>
        <taxon>Phaseoleae</taxon>
        <taxon>Vigna</taxon>
    </lineage>
</organism>
<keyword evidence="2" id="KW-0560">Oxidoreductase</keyword>
<dbReference type="PROSITE" id="PS00061">
    <property type="entry name" value="ADH_SHORT"/>
    <property type="match status" value="1"/>
</dbReference>
<evidence type="ECO:0000313" key="4">
    <source>
        <dbReference type="Proteomes" id="UP000087766"/>
    </source>
</evidence>
<dbReference type="Gene3D" id="3.40.50.720">
    <property type="entry name" value="NAD(P)-binding Rossmann-like Domain"/>
    <property type="match status" value="1"/>
</dbReference>
<dbReference type="RefSeq" id="XP_014491192.1">
    <property type="nucleotide sequence ID" value="XM_014635706.2"/>
</dbReference>
<dbReference type="PANTHER" id="PTHR42898">
    <property type="entry name" value="TROPINONE REDUCTASE"/>
    <property type="match status" value="1"/>
</dbReference>